<dbReference type="AlphaFoldDB" id="A0A7T0G4M0"/>
<dbReference type="PANTHER" id="PTHR35561:SF1">
    <property type="entry name" value="RNA 2',3'-CYCLIC PHOSPHODIESTERASE"/>
    <property type="match status" value="1"/>
</dbReference>
<keyword evidence="1 2" id="KW-0378">Hydrolase</keyword>
<evidence type="ECO:0000313" key="3">
    <source>
        <dbReference type="EMBL" id="QPJ66635.1"/>
    </source>
</evidence>
<evidence type="ECO:0000256" key="1">
    <source>
        <dbReference type="ARBA" id="ARBA00022801"/>
    </source>
</evidence>
<organism evidence="3 4">
    <name type="scientific">Candidatus Nitrohelix vancouverensis</name>
    <dbReference type="NCBI Taxonomy" id="2705534"/>
    <lineage>
        <taxon>Bacteria</taxon>
        <taxon>Pseudomonadati</taxon>
        <taxon>Nitrospinota/Tectimicrobiota group</taxon>
        <taxon>Nitrospinota</taxon>
        <taxon>Nitrospinia</taxon>
        <taxon>Nitrospinales</taxon>
        <taxon>Nitrospinaceae</taxon>
        <taxon>Candidatus Nitrohelix</taxon>
    </lineage>
</organism>
<dbReference type="Proteomes" id="UP000594464">
    <property type="component" value="Chromosome"/>
</dbReference>
<feature type="short sequence motif" description="HXTX 1" evidence="2">
    <location>
        <begin position="51"/>
        <end position="54"/>
    </location>
</feature>
<dbReference type="EMBL" id="CP048620">
    <property type="protein sequence ID" value="QPJ66635.1"/>
    <property type="molecule type" value="Genomic_DNA"/>
</dbReference>
<sequence>MFGNNFSETNRIRLFLATQVPPKVILALSEAQDNFRKLKVKASWVRRENMHITLKFLGDIAPDTTSSLIHSMTSVGKRSSQFNIAPDKITLYPDESKPRILAVVFNDSEGQMAQLHQNIEDALVRQGIAKDSRSFTPHLTLGRFKLTKKDAALSQAVQTQKKLTCGSFGVDTFQLVHSQLTVNGPIYTPIEEFTLADDPSDLNES</sequence>
<feature type="active site" description="Proton donor" evidence="2">
    <location>
        <position position="51"/>
    </location>
</feature>
<name>A0A7T0G4M0_9BACT</name>
<dbReference type="InterPro" id="IPR009097">
    <property type="entry name" value="Cyclic_Pdiesterase"/>
</dbReference>
<dbReference type="InterPro" id="IPR004175">
    <property type="entry name" value="RNA_CPDase"/>
</dbReference>
<protein>
    <recommendedName>
        <fullName evidence="2">RNA 2',3'-cyclic phosphodiesterase</fullName>
        <shortName evidence="2">RNA 2',3'-CPDase</shortName>
        <ecNumber evidence="2">3.1.4.58</ecNumber>
    </recommendedName>
</protein>
<comment type="catalytic activity">
    <reaction evidence="2">
        <text>a 3'-end 2',3'-cyclophospho-ribonucleotide-RNA + H2O = a 3'-end 2'-phospho-ribonucleotide-RNA + H(+)</text>
        <dbReference type="Rhea" id="RHEA:11828"/>
        <dbReference type="Rhea" id="RHEA-COMP:10464"/>
        <dbReference type="Rhea" id="RHEA-COMP:17353"/>
        <dbReference type="ChEBI" id="CHEBI:15377"/>
        <dbReference type="ChEBI" id="CHEBI:15378"/>
        <dbReference type="ChEBI" id="CHEBI:83064"/>
        <dbReference type="ChEBI" id="CHEBI:173113"/>
        <dbReference type="EC" id="3.1.4.58"/>
    </reaction>
</comment>
<feature type="active site" description="Proton acceptor" evidence="2">
    <location>
        <position position="138"/>
    </location>
</feature>
<reference evidence="4" key="1">
    <citation type="submission" date="2020-02" db="EMBL/GenBank/DDBJ databases">
        <title>Genomic and physiological characterization of two novel Nitrospinaceae genera.</title>
        <authorList>
            <person name="Mueller A.J."/>
            <person name="Jung M.-Y."/>
            <person name="Strachan C.R."/>
            <person name="Herbold C.W."/>
            <person name="Kirkegaard R.H."/>
            <person name="Daims H."/>
        </authorList>
    </citation>
    <scope>NUCLEOTIDE SEQUENCE [LARGE SCALE GENOMIC DNA]</scope>
</reference>
<dbReference type="Pfam" id="PF13563">
    <property type="entry name" value="2_5_RNA_ligase2"/>
    <property type="match status" value="1"/>
</dbReference>
<comment type="similarity">
    <text evidence="2">Belongs to the 2H phosphoesterase superfamily. ThpR family.</text>
</comment>
<gene>
    <name evidence="3" type="primary">thpR</name>
    <name evidence="3" type="ORF">G3M78_14975</name>
</gene>
<evidence type="ECO:0000313" key="4">
    <source>
        <dbReference type="Proteomes" id="UP000594464"/>
    </source>
</evidence>
<dbReference type="Gene3D" id="3.90.1140.10">
    <property type="entry name" value="Cyclic phosphodiesterase"/>
    <property type="match status" value="1"/>
</dbReference>
<dbReference type="KEGG" id="nva:G3M78_14975"/>
<dbReference type="HAMAP" id="MF_01940">
    <property type="entry name" value="RNA_CPDase"/>
    <property type="match status" value="1"/>
</dbReference>
<dbReference type="NCBIfam" id="TIGR02258">
    <property type="entry name" value="2_5_ligase"/>
    <property type="match status" value="1"/>
</dbReference>
<accession>A0A7T0G4M0</accession>
<dbReference type="SUPFAM" id="SSF55144">
    <property type="entry name" value="LigT-like"/>
    <property type="match status" value="1"/>
</dbReference>
<dbReference type="PANTHER" id="PTHR35561">
    <property type="entry name" value="RNA 2',3'-CYCLIC PHOSPHODIESTERASE"/>
    <property type="match status" value="1"/>
</dbReference>
<comment type="function">
    <text evidence="2">Hydrolyzes RNA 2',3'-cyclic phosphodiester to an RNA 2'-phosphomonoester.</text>
</comment>
<proteinExistence type="inferred from homology"/>
<dbReference type="GO" id="GO:0004113">
    <property type="term" value="F:2',3'-cyclic-nucleotide 3'-phosphodiesterase activity"/>
    <property type="evidence" value="ECO:0007669"/>
    <property type="project" value="InterPro"/>
</dbReference>
<evidence type="ECO:0000256" key="2">
    <source>
        <dbReference type="HAMAP-Rule" id="MF_01940"/>
    </source>
</evidence>
<feature type="short sequence motif" description="HXTX 2" evidence="2">
    <location>
        <begin position="138"/>
        <end position="141"/>
    </location>
</feature>
<dbReference type="GO" id="GO:0008664">
    <property type="term" value="F:RNA 2',3'-cyclic 3'-phosphodiesterase activity"/>
    <property type="evidence" value="ECO:0007669"/>
    <property type="project" value="UniProtKB-EC"/>
</dbReference>
<dbReference type="EC" id="3.1.4.58" evidence="2"/>